<evidence type="ECO:0000256" key="6">
    <source>
        <dbReference type="ARBA" id="ARBA00022801"/>
    </source>
</evidence>
<dbReference type="NCBIfam" id="TIGR01587">
    <property type="entry name" value="cas3_core"/>
    <property type="match status" value="1"/>
</dbReference>
<evidence type="ECO:0000256" key="8">
    <source>
        <dbReference type="ARBA" id="ARBA00022840"/>
    </source>
</evidence>
<feature type="region of interest" description="Disordered" evidence="10">
    <location>
        <begin position="654"/>
        <end position="683"/>
    </location>
</feature>
<evidence type="ECO:0000256" key="4">
    <source>
        <dbReference type="ARBA" id="ARBA00022723"/>
    </source>
</evidence>
<sequence length="902" mass="99915">MGMEFEMPAPFYRYWGKAGEEKSCHLLPYHCLDVAACGVMLLKRLPRWRRRLAELTGMDDSTLLLALKVFFPLHDLGKFATAFQNLRPDLLEKMRGCKSDKGYGTRHDTLGYVLWRERLISSCSRRSVRRRTPGNADAWMRVVTGHHGQPPGESINGLLRDHFEDEDISAAEAFSKAVLELAGAESLPDMALPPEATWWLAGLTVLADWLGSNAGFFPYCEEILPLCHYWERALKQAEKAVEAAGLNPDPPSGRFTLADCFADPPANLKPTPLQRWAETVALGSGPSLFILEDVTGAGKTEAALLLAQRLLQVQGGGGLYFGLPTMATANGMYQRLGGGRPPVYRRLFARGSHPSLVLAHSRAELVRGHLLPLPGPEDDYGDGTEAAANRCSAWLADNRKKALLAEVGVGTIDQALLAVLASRHQSLRLLGLLDKVLIADEVHACDAYMNRLLQHLLRAHARAGGSAVLLSATLPHRQKAALIRAFAEGLGHEICETEPCDAYPLATVFDQNGISIRPLQTRPEVARRVAVDFIESEAQAEAVLADAVARGCCACWICNTVDDARRRFEQLVQKHPDWKLDLFHARFTLHDRMAVEQWVLRNFGKRSGPAERRGRVLIATQVVEQSLDLDFDVLISDLAPIDLLVQRAGRLQRHPRDAEGRYTPDAPDRRGAPKLTVQAPPWDDDPAADWLRQALPGTAAVYEAEDAHLWLGMKLLRERQGFAMPGDARFLIEGVYDTDPFEDFPEALQAKALEADGLYRGKSSIAEDKALPLEQGYRLEGPWLDEDIAPTRLGEPTTTVWLARLTEGRLLPLHSDSAAPEVWLESSLILRRALAYHEVIPDGVSPEGWQKLKEGLPGKGKWGVVIALNCVEDKFWEGQVQSEQVRNRTVIYSQTTGLAFKE</sequence>
<evidence type="ECO:0000256" key="3">
    <source>
        <dbReference type="ARBA" id="ARBA00022722"/>
    </source>
</evidence>
<dbReference type="GO" id="GO:0046872">
    <property type="term" value="F:metal ion binding"/>
    <property type="evidence" value="ECO:0007669"/>
    <property type="project" value="UniProtKB-KW"/>
</dbReference>
<comment type="similarity">
    <text evidence="2">In the central section; belongs to the CRISPR-associated helicase Cas3 family.</text>
</comment>
<dbReference type="GO" id="GO:0003724">
    <property type="term" value="F:RNA helicase activity"/>
    <property type="evidence" value="ECO:0007669"/>
    <property type="project" value="TreeGrafter"/>
</dbReference>
<evidence type="ECO:0000259" key="11">
    <source>
        <dbReference type="PROSITE" id="PS51643"/>
    </source>
</evidence>
<dbReference type="SUPFAM" id="SSF52540">
    <property type="entry name" value="P-loop containing nucleoside triphosphate hydrolases"/>
    <property type="match status" value="1"/>
</dbReference>
<dbReference type="GO" id="GO:0051607">
    <property type="term" value="P:defense response to virus"/>
    <property type="evidence" value="ECO:0007669"/>
    <property type="project" value="UniProtKB-KW"/>
</dbReference>
<keyword evidence="12" id="KW-0255">Endonuclease</keyword>
<dbReference type="AlphaFoldDB" id="A0AAU9C2M7"/>
<feature type="compositionally biased region" description="Basic and acidic residues" evidence="10">
    <location>
        <begin position="654"/>
        <end position="671"/>
    </location>
</feature>
<name>A0AAU9C2M7_9GAMM</name>
<dbReference type="Gene3D" id="1.10.3210.30">
    <property type="match status" value="1"/>
</dbReference>
<dbReference type="PANTHER" id="PTHR47963:SF9">
    <property type="entry name" value="CRISPR-ASSOCIATED ENDONUCLEASE_HELICASE CAS3"/>
    <property type="match status" value="1"/>
</dbReference>
<dbReference type="InterPro" id="IPR038257">
    <property type="entry name" value="CRISPR-assoc_Cas3_HD_sf"/>
</dbReference>
<dbReference type="SMART" id="SM00487">
    <property type="entry name" value="DEXDc"/>
    <property type="match status" value="1"/>
</dbReference>
<reference evidence="13" key="1">
    <citation type="journal article" date="2024" name="Int. J. Syst. Evol. Microbiol.">
        <title>Methylomarinovum tepidoasis sp. nov., a moderately thermophilic methanotroph of the family Methylothermaceae isolated from a deep-sea hydrothermal field.</title>
        <authorList>
            <person name="Hirayama H."/>
            <person name="Takaki Y."/>
            <person name="Abe M."/>
            <person name="Miyazaki M."/>
            <person name="Uematsu K."/>
            <person name="Matsui Y."/>
            <person name="Takai K."/>
        </authorList>
    </citation>
    <scope>NUCLEOTIDE SEQUENCE [LARGE SCALE GENOMIC DNA]</scope>
    <source>
        <strain evidence="13">IT-9</strain>
    </source>
</reference>
<dbReference type="PROSITE" id="PS51643">
    <property type="entry name" value="HD_CAS3"/>
    <property type="match status" value="1"/>
</dbReference>
<evidence type="ECO:0000313" key="12">
    <source>
        <dbReference type="EMBL" id="BCX83020.1"/>
    </source>
</evidence>
<keyword evidence="6" id="KW-0378">Hydrolase</keyword>
<dbReference type="InterPro" id="IPR001650">
    <property type="entry name" value="Helicase_C-like"/>
</dbReference>
<keyword evidence="7" id="KW-0347">Helicase</keyword>
<gene>
    <name evidence="12" type="ORF">MIT9_P2611</name>
</gene>
<dbReference type="InterPro" id="IPR006483">
    <property type="entry name" value="CRISPR-assoc_Cas3_HD"/>
</dbReference>
<dbReference type="GO" id="GO:0003723">
    <property type="term" value="F:RNA binding"/>
    <property type="evidence" value="ECO:0007669"/>
    <property type="project" value="TreeGrafter"/>
</dbReference>
<dbReference type="GO" id="GO:0005524">
    <property type="term" value="F:ATP binding"/>
    <property type="evidence" value="ECO:0007669"/>
    <property type="project" value="UniProtKB-KW"/>
</dbReference>
<dbReference type="InterPro" id="IPR050547">
    <property type="entry name" value="DEAD_box_RNA_helicases"/>
</dbReference>
<keyword evidence="4" id="KW-0479">Metal-binding</keyword>
<comment type="similarity">
    <text evidence="1">In the N-terminal section; belongs to the CRISPR-associated nuclease Cas3-HD family.</text>
</comment>
<accession>A0AAU9C2M7</accession>
<keyword evidence="3" id="KW-0540">Nuclease</keyword>
<evidence type="ECO:0000256" key="5">
    <source>
        <dbReference type="ARBA" id="ARBA00022741"/>
    </source>
</evidence>
<dbReference type="Proteomes" id="UP001321825">
    <property type="component" value="Chromosome"/>
</dbReference>
<dbReference type="InterPro" id="IPR027417">
    <property type="entry name" value="P-loop_NTPase"/>
</dbReference>
<evidence type="ECO:0000256" key="10">
    <source>
        <dbReference type="SAM" id="MobiDB-lite"/>
    </source>
</evidence>
<feature type="domain" description="HD Cas3-type" evidence="11">
    <location>
        <begin position="20"/>
        <end position="210"/>
    </location>
</feature>
<keyword evidence="9" id="KW-0051">Antiviral defense</keyword>
<keyword evidence="8" id="KW-0067">ATP-binding</keyword>
<dbReference type="InterPro" id="IPR054712">
    <property type="entry name" value="Cas3-like_dom"/>
</dbReference>
<evidence type="ECO:0000256" key="7">
    <source>
        <dbReference type="ARBA" id="ARBA00022806"/>
    </source>
</evidence>
<dbReference type="Gene3D" id="3.40.50.300">
    <property type="entry name" value="P-loop containing nucleotide triphosphate hydrolases"/>
    <property type="match status" value="2"/>
</dbReference>
<dbReference type="KEGG" id="mcau:MIT9_P2611"/>
<proteinExistence type="inferred from homology"/>
<dbReference type="Pfam" id="PF22590">
    <property type="entry name" value="Cas3-like_C_2"/>
    <property type="match status" value="1"/>
</dbReference>
<dbReference type="InterPro" id="IPR006474">
    <property type="entry name" value="Helicase_Cas3_CRISPR-ass_core"/>
</dbReference>
<dbReference type="SMART" id="SM00490">
    <property type="entry name" value="HELICc"/>
    <property type="match status" value="1"/>
</dbReference>
<dbReference type="PANTHER" id="PTHR47963">
    <property type="entry name" value="DEAD-BOX ATP-DEPENDENT RNA HELICASE 47, MITOCHONDRIAL"/>
    <property type="match status" value="1"/>
</dbReference>
<dbReference type="EMBL" id="AP024714">
    <property type="protein sequence ID" value="BCX83020.1"/>
    <property type="molecule type" value="Genomic_DNA"/>
</dbReference>
<evidence type="ECO:0000313" key="13">
    <source>
        <dbReference type="Proteomes" id="UP001321825"/>
    </source>
</evidence>
<evidence type="ECO:0000256" key="9">
    <source>
        <dbReference type="ARBA" id="ARBA00023118"/>
    </source>
</evidence>
<evidence type="ECO:0000256" key="2">
    <source>
        <dbReference type="ARBA" id="ARBA00009046"/>
    </source>
</evidence>
<dbReference type="CDD" id="cd09641">
    <property type="entry name" value="Cas3''_I"/>
    <property type="match status" value="1"/>
</dbReference>
<dbReference type="GO" id="GO:0016787">
    <property type="term" value="F:hydrolase activity"/>
    <property type="evidence" value="ECO:0007669"/>
    <property type="project" value="UniProtKB-KW"/>
</dbReference>
<keyword evidence="13" id="KW-1185">Reference proteome</keyword>
<dbReference type="NCBIfam" id="TIGR01596">
    <property type="entry name" value="cas3_HD"/>
    <property type="match status" value="1"/>
</dbReference>
<protein>
    <submittedName>
        <fullName evidence="12">CRISPR-associated endonuclease/helicase Cas3</fullName>
    </submittedName>
</protein>
<dbReference type="InterPro" id="IPR014001">
    <property type="entry name" value="Helicase_ATP-bd"/>
</dbReference>
<keyword evidence="5" id="KW-0547">Nucleotide-binding</keyword>
<organism evidence="12 13">
    <name type="scientific">Methylomarinovum caldicuralii</name>
    <dbReference type="NCBI Taxonomy" id="438856"/>
    <lineage>
        <taxon>Bacteria</taxon>
        <taxon>Pseudomonadati</taxon>
        <taxon>Pseudomonadota</taxon>
        <taxon>Gammaproteobacteria</taxon>
        <taxon>Methylococcales</taxon>
        <taxon>Methylothermaceae</taxon>
        <taxon>Methylomarinovum</taxon>
    </lineage>
</organism>
<evidence type="ECO:0000256" key="1">
    <source>
        <dbReference type="ARBA" id="ARBA00006847"/>
    </source>
</evidence>
<dbReference type="GO" id="GO:0004519">
    <property type="term" value="F:endonuclease activity"/>
    <property type="evidence" value="ECO:0007669"/>
    <property type="project" value="UniProtKB-KW"/>
</dbReference>
<dbReference type="Pfam" id="PF18019">
    <property type="entry name" value="Cas3_HD"/>
    <property type="match status" value="1"/>
</dbReference>